<feature type="non-terminal residue" evidence="1">
    <location>
        <position position="1"/>
    </location>
</feature>
<gene>
    <name evidence="1" type="ORF">BOX15_Mlig026396g4</name>
</gene>
<protein>
    <submittedName>
        <fullName evidence="1">Uncharacterized protein</fullName>
    </submittedName>
</protein>
<reference evidence="1 2" key="1">
    <citation type="submission" date="2017-06" db="EMBL/GenBank/DDBJ databases">
        <title>A platform for efficient transgenesis in Macrostomum lignano, a flatworm model organism for stem cell research.</title>
        <authorList>
            <person name="Berezikov E."/>
        </authorList>
    </citation>
    <scope>NUCLEOTIDE SEQUENCE [LARGE SCALE GENOMIC DNA]</scope>
    <source>
        <strain evidence="1">DV1</strain>
        <tissue evidence="1">Whole organism</tissue>
    </source>
</reference>
<evidence type="ECO:0000313" key="1">
    <source>
        <dbReference type="EMBL" id="PAA59366.1"/>
    </source>
</evidence>
<keyword evidence="2" id="KW-1185">Reference proteome</keyword>
<dbReference type="Proteomes" id="UP000215902">
    <property type="component" value="Unassembled WGS sequence"/>
</dbReference>
<sequence>KTCIFLRNMDGQSSNATSAGTGQLEAASTLSERQRDQIQHISRYRDVLLLRLESMQINQAGQPLSLRHLSNVVDWPEYYVRVQTGSSKVDELIADLDTFFGASLAQLNQVRDEARQKLARFFPSSVEAEQLELRMFQRLRSCQEANESNFEEIYQFAMVALCSFLHWLQPSPWERRQQLSKRMHWLHEQYQDTIKQRIDAEYRSNPFYAQTLQRLCLVLKAPDSFLEKRSYSEGIVGPVDRLEAFLQNFSNQTAEQRLKDQLICRMRIFHRQHGDYIRKRMETSSISPVVLDKLRKMLADFESPESFFLHYKDDLEAMQKLLDRSESTLEAVLPDKLHPSLRKVRTEARAKLAQLYRSPALGDYYVDLLLKLYPKPEKLETHLYNRCRRVTSDSAELVLYERYIKNLLIVLNGRWHESLLRPFLIEEREL</sequence>
<proteinExistence type="predicted"/>
<dbReference type="EMBL" id="NIVC01002272">
    <property type="protein sequence ID" value="PAA59366.1"/>
    <property type="molecule type" value="Genomic_DNA"/>
</dbReference>
<name>A0A267ED76_9PLAT</name>
<comment type="caution">
    <text evidence="1">The sequence shown here is derived from an EMBL/GenBank/DDBJ whole genome shotgun (WGS) entry which is preliminary data.</text>
</comment>
<accession>A0A267ED76</accession>
<organism evidence="1 2">
    <name type="scientific">Macrostomum lignano</name>
    <dbReference type="NCBI Taxonomy" id="282301"/>
    <lineage>
        <taxon>Eukaryota</taxon>
        <taxon>Metazoa</taxon>
        <taxon>Spiralia</taxon>
        <taxon>Lophotrochozoa</taxon>
        <taxon>Platyhelminthes</taxon>
        <taxon>Rhabditophora</taxon>
        <taxon>Macrostomorpha</taxon>
        <taxon>Macrostomida</taxon>
        <taxon>Macrostomidae</taxon>
        <taxon>Macrostomum</taxon>
    </lineage>
</organism>
<dbReference type="AlphaFoldDB" id="A0A267ED76"/>
<evidence type="ECO:0000313" key="2">
    <source>
        <dbReference type="Proteomes" id="UP000215902"/>
    </source>
</evidence>